<reference evidence="2 3" key="1">
    <citation type="submission" date="2020-08" db="EMBL/GenBank/DDBJ databases">
        <title>Genomic Encyclopedia of Type Strains, Phase IV (KMG-V): Genome sequencing to study the core and pangenomes of soil and plant-associated prokaryotes.</title>
        <authorList>
            <person name="Whitman W."/>
        </authorList>
    </citation>
    <scope>NUCLEOTIDE SEQUENCE [LARGE SCALE GENOMIC DNA]</scope>
    <source>
        <strain evidence="2 3">ANJLi2</strain>
    </source>
</reference>
<dbReference type="InterPro" id="IPR000182">
    <property type="entry name" value="GNAT_dom"/>
</dbReference>
<dbReference type="Proteomes" id="UP000541583">
    <property type="component" value="Unassembled WGS sequence"/>
</dbReference>
<dbReference type="SUPFAM" id="SSF55729">
    <property type="entry name" value="Acyl-CoA N-acyltransferases (Nat)"/>
    <property type="match status" value="1"/>
</dbReference>
<evidence type="ECO:0000313" key="2">
    <source>
        <dbReference type="EMBL" id="MBB6109258.1"/>
    </source>
</evidence>
<feature type="domain" description="N-acetyltransferase" evidence="1">
    <location>
        <begin position="4"/>
        <end position="161"/>
    </location>
</feature>
<accession>A0ABR6PI25</accession>
<keyword evidence="3" id="KW-1185">Reference proteome</keyword>
<name>A0ABR6PI25_9SPHI</name>
<evidence type="ECO:0000313" key="3">
    <source>
        <dbReference type="Proteomes" id="UP000541583"/>
    </source>
</evidence>
<dbReference type="RefSeq" id="WP_076372744.1">
    <property type="nucleotide sequence ID" value="NZ_FTMG01000003.1"/>
</dbReference>
<organism evidence="2 3">
    <name type="scientific">Mucilaginibacter lappiensis</name>
    <dbReference type="NCBI Taxonomy" id="354630"/>
    <lineage>
        <taxon>Bacteria</taxon>
        <taxon>Pseudomonadati</taxon>
        <taxon>Bacteroidota</taxon>
        <taxon>Sphingobacteriia</taxon>
        <taxon>Sphingobacteriales</taxon>
        <taxon>Sphingobacteriaceae</taxon>
        <taxon>Mucilaginibacter</taxon>
    </lineage>
</organism>
<dbReference type="InterPro" id="IPR016181">
    <property type="entry name" value="Acyl_CoA_acyltransferase"/>
</dbReference>
<comment type="caution">
    <text evidence="2">The sequence shown here is derived from an EMBL/GenBank/DDBJ whole genome shotgun (WGS) entry which is preliminary data.</text>
</comment>
<dbReference type="Gene3D" id="3.40.630.30">
    <property type="match status" value="1"/>
</dbReference>
<gene>
    <name evidence="2" type="ORF">HDF23_002001</name>
</gene>
<protein>
    <submittedName>
        <fullName evidence="2">GNAT superfamily N-acetyltransferase</fullName>
    </submittedName>
</protein>
<dbReference type="EMBL" id="JACHCB010000003">
    <property type="protein sequence ID" value="MBB6109258.1"/>
    <property type="molecule type" value="Genomic_DNA"/>
</dbReference>
<evidence type="ECO:0000259" key="1">
    <source>
        <dbReference type="PROSITE" id="PS51186"/>
    </source>
</evidence>
<dbReference type="PROSITE" id="PS51186">
    <property type="entry name" value="GNAT"/>
    <property type="match status" value="1"/>
</dbReference>
<sequence>MEISVQSFLTHTQLHAAYQLWNDEYPEKLQYQNINDFNGYLDNLGNKQYFLLIDEDDILQGWSATFLRNNERWFAIILNSKVQGKKYGTRILNEIKKHETLLAGWVIDKEGELKSNGSKYASPLAFYIKNGFKVLEDYRIESEKLSAVKISWQSGSISMYQ</sequence>
<proteinExistence type="predicted"/>